<dbReference type="EMBL" id="BFAG01000005">
    <property type="protein sequence ID" value="GBF05627.1"/>
    <property type="molecule type" value="Genomic_DNA"/>
</dbReference>
<dbReference type="RefSeq" id="WP_268806286.1">
    <property type="nucleotide sequence ID" value="NZ_BFAG01000005.1"/>
</dbReference>
<dbReference type="InterPro" id="IPR010640">
    <property type="entry name" value="Low_temperature_requirement_A"/>
</dbReference>
<dbReference type="PANTHER" id="PTHR36840">
    <property type="entry name" value="BLL5714 PROTEIN"/>
    <property type="match status" value="1"/>
</dbReference>
<reference evidence="3" key="1">
    <citation type="submission" date="2018-01" db="EMBL/GenBank/DDBJ databases">
        <title>Draft Genome Sequence of the Radioresistant Bacterium Deinococcus aerius TR0125, Isolated from the Higher Atmosphere above Japan.</title>
        <authorList>
            <person name="Satoh K."/>
            <person name="Arai H."/>
            <person name="Sanzen T."/>
            <person name="Kawaguchi Y."/>
            <person name="Hayashi H."/>
            <person name="Yokobori S."/>
            <person name="Yamagishi A."/>
            <person name="Oono Y."/>
            <person name="Narumi I."/>
        </authorList>
    </citation>
    <scope>NUCLEOTIDE SEQUENCE [LARGE SCALE GENOMIC DNA]</scope>
    <source>
        <strain evidence="3">TR0125</strain>
    </source>
</reference>
<accession>A0A2I9DSW1</accession>
<proteinExistence type="predicted"/>
<dbReference type="PANTHER" id="PTHR36840:SF1">
    <property type="entry name" value="BLL5714 PROTEIN"/>
    <property type="match status" value="1"/>
</dbReference>
<keyword evidence="3" id="KW-1185">Reference proteome</keyword>
<feature type="transmembrane region" description="Helical" evidence="1">
    <location>
        <begin position="30"/>
        <end position="50"/>
    </location>
</feature>
<dbReference type="Proteomes" id="UP000236569">
    <property type="component" value="Unassembled WGS sequence"/>
</dbReference>
<gene>
    <name evidence="2" type="ORF">DAERI_050136</name>
</gene>
<protein>
    <recommendedName>
        <fullName evidence="4">Low temperature requirement A</fullName>
    </recommendedName>
</protein>
<evidence type="ECO:0000313" key="3">
    <source>
        <dbReference type="Proteomes" id="UP000236569"/>
    </source>
</evidence>
<keyword evidence="1" id="KW-1133">Transmembrane helix</keyword>
<feature type="transmembrane region" description="Helical" evidence="1">
    <location>
        <begin position="141"/>
        <end position="162"/>
    </location>
</feature>
<feature type="transmembrane region" description="Helical" evidence="1">
    <location>
        <begin position="56"/>
        <end position="77"/>
    </location>
</feature>
<evidence type="ECO:0000313" key="2">
    <source>
        <dbReference type="EMBL" id="GBF05627.1"/>
    </source>
</evidence>
<keyword evidence="1" id="KW-0472">Membrane</keyword>
<comment type="caution">
    <text evidence="2">The sequence shown here is derived from an EMBL/GenBank/DDBJ whole genome shotgun (WGS) entry which is preliminary data.</text>
</comment>
<feature type="transmembrane region" description="Helical" evidence="1">
    <location>
        <begin position="115"/>
        <end position="134"/>
    </location>
</feature>
<feature type="transmembrane region" description="Helical" evidence="1">
    <location>
        <begin position="89"/>
        <end position="109"/>
    </location>
</feature>
<dbReference type="AlphaFoldDB" id="A0A2I9DSW1"/>
<keyword evidence="1" id="KW-0812">Transmembrane</keyword>
<name>A0A2I9DSW1_9DEIO</name>
<evidence type="ECO:0000256" key="1">
    <source>
        <dbReference type="SAM" id="Phobius"/>
    </source>
</evidence>
<organism evidence="2 3">
    <name type="scientific">Deinococcus aerius</name>
    <dbReference type="NCBI Taxonomy" id="200253"/>
    <lineage>
        <taxon>Bacteria</taxon>
        <taxon>Thermotogati</taxon>
        <taxon>Deinococcota</taxon>
        <taxon>Deinococci</taxon>
        <taxon>Deinococcales</taxon>
        <taxon>Deinococcaceae</taxon>
        <taxon>Deinococcus</taxon>
    </lineage>
</organism>
<evidence type="ECO:0008006" key="4">
    <source>
        <dbReference type="Google" id="ProtNLM"/>
    </source>
</evidence>
<dbReference type="Pfam" id="PF06772">
    <property type="entry name" value="LtrA"/>
    <property type="match status" value="1"/>
</dbReference>
<feature type="transmembrane region" description="Helical" evidence="1">
    <location>
        <begin position="168"/>
        <end position="185"/>
    </location>
</feature>
<sequence>MTDLPRSAFQAARETARTEPVITRVSTLELFLDLVFVFTVTQLTSLIAGARNGADYLGAALVFMTIWWIYSGYVWLTSNVGTERTKHRLLMFAGMAGFLVMALAIPTVFGAGGVAYGVGLLVVTLVHAGLFTRARTGSARAILGIAPFNLVSAGLVLLAGFVNLPWDWPLWVAAVGVVISSSFFGRERGFTLSPAPQR</sequence>